<dbReference type="EMBL" id="JRPK02000051">
    <property type="protein sequence ID" value="TLD95088.1"/>
    <property type="molecule type" value="Genomic_DNA"/>
</dbReference>
<feature type="region of interest" description="Disordered" evidence="1">
    <location>
        <begin position="1"/>
        <end position="29"/>
    </location>
</feature>
<sequence>MSENLKSDRESNNTTKHIESTKLDSANKGEVRLDSHGDEIVYEVRHRLGISDTIQYIIMFMFGIMIVY</sequence>
<keyword evidence="2" id="KW-0472">Membrane</keyword>
<reference evidence="3 4" key="1">
    <citation type="journal article" date="2014" name="Genome Announc.">
        <title>Draft genome sequences of eight enterohepatic helicobacter species isolated from both laboratory and wild rodents.</title>
        <authorList>
            <person name="Sheh A."/>
            <person name="Shen Z."/>
            <person name="Fox J.G."/>
        </authorList>
    </citation>
    <scope>NUCLEOTIDE SEQUENCE [LARGE SCALE GENOMIC DNA]</scope>
    <source>
        <strain evidence="3 4">ATCC 49310</strain>
    </source>
</reference>
<evidence type="ECO:0000256" key="1">
    <source>
        <dbReference type="SAM" id="MobiDB-lite"/>
    </source>
</evidence>
<keyword evidence="2" id="KW-1133">Transmembrane helix</keyword>
<evidence type="ECO:0000256" key="2">
    <source>
        <dbReference type="SAM" id="Phobius"/>
    </source>
</evidence>
<feature type="non-terminal residue" evidence="3">
    <location>
        <position position="68"/>
    </location>
</feature>
<feature type="transmembrane region" description="Helical" evidence="2">
    <location>
        <begin position="48"/>
        <end position="67"/>
    </location>
</feature>
<name>A0A4U8T6J2_9HELI</name>
<organism evidence="3 4">
    <name type="scientific">Helicobacter trogontum</name>
    <dbReference type="NCBI Taxonomy" id="50960"/>
    <lineage>
        <taxon>Bacteria</taxon>
        <taxon>Pseudomonadati</taxon>
        <taxon>Campylobacterota</taxon>
        <taxon>Epsilonproteobacteria</taxon>
        <taxon>Campylobacterales</taxon>
        <taxon>Helicobacteraceae</taxon>
        <taxon>Helicobacter</taxon>
    </lineage>
</organism>
<keyword evidence="2" id="KW-0812">Transmembrane</keyword>
<proteinExistence type="predicted"/>
<gene>
    <name evidence="3" type="ORF">LS80_009575</name>
</gene>
<dbReference type="AlphaFoldDB" id="A0A4U8T6J2"/>
<comment type="caution">
    <text evidence="3">The sequence shown here is derived from an EMBL/GenBank/DDBJ whole genome shotgun (WGS) entry which is preliminary data.</text>
</comment>
<protein>
    <submittedName>
        <fullName evidence="3">Uncharacterized protein</fullName>
    </submittedName>
</protein>
<dbReference type="Proteomes" id="UP000029861">
    <property type="component" value="Unassembled WGS sequence"/>
</dbReference>
<evidence type="ECO:0000313" key="3">
    <source>
        <dbReference type="EMBL" id="TLD95088.1"/>
    </source>
</evidence>
<accession>A0A4U8T6J2</accession>
<evidence type="ECO:0000313" key="4">
    <source>
        <dbReference type="Proteomes" id="UP000029861"/>
    </source>
</evidence>